<dbReference type="Proteomes" id="UP000805193">
    <property type="component" value="Unassembled WGS sequence"/>
</dbReference>
<name>A0AC60PTD1_IXOPE</name>
<sequence length="149" mass="17073">MPSRRGCLWPPAPRTPYRLGNSVCADTTPDLTFTKNAKKEAEWLSTEENLGSDHYIVATKVEAGPHKPKKGTQLKIMKWDEFRELRAAERDPCEDKTETHEIEDIESWVEQLHTCVQKATKTIPEEAELTQADAKLLHMWKRSKACRKG</sequence>
<proteinExistence type="predicted"/>
<keyword evidence="2" id="KW-1185">Reference proteome</keyword>
<dbReference type="EMBL" id="JABSTQ010010043">
    <property type="protein sequence ID" value="KAG0423889.1"/>
    <property type="molecule type" value="Genomic_DNA"/>
</dbReference>
<organism evidence="1 2">
    <name type="scientific">Ixodes persulcatus</name>
    <name type="common">Taiga tick</name>
    <dbReference type="NCBI Taxonomy" id="34615"/>
    <lineage>
        <taxon>Eukaryota</taxon>
        <taxon>Metazoa</taxon>
        <taxon>Ecdysozoa</taxon>
        <taxon>Arthropoda</taxon>
        <taxon>Chelicerata</taxon>
        <taxon>Arachnida</taxon>
        <taxon>Acari</taxon>
        <taxon>Parasitiformes</taxon>
        <taxon>Ixodida</taxon>
        <taxon>Ixodoidea</taxon>
        <taxon>Ixodidae</taxon>
        <taxon>Ixodinae</taxon>
        <taxon>Ixodes</taxon>
    </lineage>
</organism>
<comment type="caution">
    <text evidence="1">The sequence shown here is derived from an EMBL/GenBank/DDBJ whole genome shotgun (WGS) entry which is preliminary data.</text>
</comment>
<protein>
    <submittedName>
        <fullName evidence="1">Uncharacterized protein</fullName>
    </submittedName>
</protein>
<evidence type="ECO:0000313" key="1">
    <source>
        <dbReference type="EMBL" id="KAG0423889.1"/>
    </source>
</evidence>
<evidence type="ECO:0000313" key="2">
    <source>
        <dbReference type="Proteomes" id="UP000805193"/>
    </source>
</evidence>
<reference evidence="1 2" key="1">
    <citation type="journal article" date="2020" name="Cell">
        <title>Large-Scale Comparative Analyses of Tick Genomes Elucidate Their Genetic Diversity and Vector Capacities.</title>
        <authorList>
            <consortium name="Tick Genome and Microbiome Consortium (TIGMIC)"/>
            <person name="Jia N."/>
            <person name="Wang J."/>
            <person name="Shi W."/>
            <person name="Du L."/>
            <person name="Sun Y."/>
            <person name="Zhan W."/>
            <person name="Jiang J.F."/>
            <person name="Wang Q."/>
            <person name="Zhang B."/>
            <person name="Ji P."/>
            <person name="Bell-Sakyi L."/>
            <person name="Cui X.M."/>
            <person name="Yuan T.T."/>
            <person name="Jiang B.G."/>
            <person name="Yang W.F."/>
            <person name="Lam T.T."/>
            <person name="Chang Q.C."/>
            <person name="Ding S.J."/>
            <person name="Wang X.J."/>
            <person name="Zhu J.G."/>
            <person name="Ruan X.D."/>
            <person name="Zhao L."/>
            <person name="Wei J.T."/>
            <person name="Ye R.Z."/>
            <person name="Que T.C."/>
            <person name="Du C.H."/>
            <person name="Zhou Y.H."/>
            <person name="Cheng J.X."/>
            <person name="Dai P.F."/>
            <person name="Guo W.B."/>
            <person name="Han X.H."/>
            <person name="Huang E.J."/>
            <person name="Li L.F."/>
            <person name="Wei W."/>
            <person name="Gao Y.C."/>
            <person name="Liu J.Z."/>
            <person name="Shao H.Z."/>
            <person name="Wang X."/>
            <person name="Wang C.C."/>
            <person name="Yang T.C."/>
            <person name="Huo Q.B."/>
            <person name="Li W."/>
            <person name="Chen H.Y."/>
            <person name="Chen S.E."/>
            <person name="Zhou L.G."/>
            <person name="Ni X.B."/>
            <person name="Tian J.H."/>
            <person name="Sheng Y."/>
            <person name="Liu T."/>
            <person name="Pan Y.S."/>
            <person name="Xia L.Y."/>
            <person name="Li J."/>
            <person name="Zhao F."/>
            <person name="Cao W.C."/>
        </authorList>
    </citation>
    <scope>NUCLEOTIDE SEQUENCE [LARGE SCALE GENOMIC DNA]</scope>
    <source>
        <strain evidence="1">Iper-2018</strain>
    </source>
</reference>
<accession>A0AC60PTD1</accession>
<gene>
    <name evidence="1" type="ORF">HPB47_000348</name>
</gene>